<reference evidence="1 2" key="1">
    <citation type="journal article" date="2007" name="Virology">
        <title>Sequence and annotation of the 369-kb NY-2A and the 345-kb AR158 viruses that infect Chlorella NC64A.</title>
        <authorList>
            <person name="Fitzgerald L.A."/>
            <person name="Graves M.V."/>
            <person name="Li X."/>
            <person name="Feldblyum T."/>
            <person name="Nierman W.C."/>
            <person name="Van Etten J.L."/>
        </authorList>
    </citation>
    <scope>NUCLEOTIDE SEQUENCE [LARGE SCALE GENOMIC DNA]</scope>
    <source>
        <strain evidence="1 2">NY-2A</strain>
    </source>
</reference>
<dbReference type="EMBL" id="DQ491002">
    <property type="protein sequence ID" value="ABT14579.1"/>
    <property type="molecule type" value="Genomic_DNA"/>
</dbReference>
<sequence length="66" mass="7785">MNGIIYISVSRMTSNDGWMNIADYLEKNRIRKARNSTDVFETNGTSTTRRFLYIVSHQKVKRKKSR</sequence>
<dbReference type="KEGG" id="vg:5659162"/>
<organismHost>
    <name type="scientific">Chlorella</name>
    <dbReference type="NCBI Taxonomy" id="3071"/>
</organismHost>
<name>A7IW55_PBCVN</name>
<proteinExistence type="predicted"/>
<dbReference type="Proteomes" id="UP000202419">
    <property type="component" value="Segment"/>
</dbReference>
<keyword evidence="2" id="KW-1185">Reference proteome</keyword>
<accession>A7IW55</accession>
<evidence type="ECO:0000313" key="1">
    <source>
        <dbReference type="EMBL" id="ABT14579.1"/>
    </source>
</evidence>
<gene>
    <name evidence="1" type="primary">b180L</name>
    <name evidence="1" type="ORF">NY2A_b180L</name>
</gene>
<organism evidence="1 2">
    <name type="scientific">Paramecium bursaria Chlorella virus NY2A</name>
    <name type="common">PBCV-NY2A</name>
    <dbReference type="NCBI Taxonomy" id="46021"/>
    <lineage>
        <taxon>Viruses</taxon>
        <taxon>Varidnaviria</taxon>
        <taxon>Bamfordvirae</taxon>
        <taxon>Nucleocytoviricota</taxon>
        <taxon>Megaviricetes</taxon>
        <taxon>Algavirales</taxon>
        <taxon>Phycodnaviridae</taxon>
        <taxon>Chlorovirus</taxon>
        <taxon>Chlorovirus americanus</taxon>
    </lineage>
</organism>
<dbReference type="GeneID" id="5659162"/>
<evidence type="ECO:0000313" key="2">
    <source>
        <dbReference type="Proteomes" id="UP000202419"/>
    </source>
</evidence>
<dbReference type="RefSeq" id="YP_001497376.1">
    <property type="nucleotide sequence ID" value="NC_009898.1"/>
</dbReference>
<protein>
    <submittedName>
        <fullName evidence="1">Uncharacterized protein b180L</fullName>
    </submittedName>
</protein>